<evidence type="ECO:0000313" key="4">
    <source>
        <dbReference type="Proteomes" id="UP001596406"/>
    </source>
</evidence>
<dbReference type="Proteomes" id="UP001596406">
    <property type="component" value="Unassembled WGS sequence"/>
</dbReference>
<dbReference type="InterPro" id="IPR037523">
    <property type="entry name" value="VOC_core"/>
</dbReference>
<dbReference type="SUPFAM" id="SSF54593">
    <property type="entry name" value="Glyoxalase/Bleomycin resistance protein/Dihydroxybiphenyl dioxygenase"/>
    <property type="match status" value="1"/>
</dbReference>
<accession>A0ABD5UAG5</accession>
<evidence type="ECO:0000313" key="3">
    <source>
        <dbReference type="EMBL" id="MFC6836321.1"/>
    </source>
</evidence>
<protein>
    <submittedName>
        <fullName evidence="3">VOC family protein</fullName>
    </submittedName>
</protein>
<dbReference type="RefSeq" id="WP_304448008.1">
    <property type="nucleotide sequence ID" value="NZ_JARRAH010000001.1"/>
</dbReference>
<organism evidence="3 4">
    <name type="scientific">Halomarina ordinaria</name>
    <dbReference type="NCBI Taxonomy" id="3033939"/>
    <lineage>
        <taxon>Archaea</taxon>
        <taxon>Methanobacteriati</taxon>
        <taxon>Methanobacteriota</taxon>
        <taxon>Stenosarchaea group</taxon>
        <taxon>Halobacteria</taxon>
        <taxon>Halobacteriales</taxon>
        <taxon>Natronomonadaceae</taxon>
        <taxon>Halomarina</taxon>
    </lineage>
</organism>
<evidence type="ECO:0000259" key="2">
    <source>
        <dbReference type="PROSITE" id="PS51819"/>
    </source>
</evidence>
<keyword evidence="4" id="KW-1185">Reference proteome</keyword>
<evidence type="ECO:0000256" key="1">
    <source>
        <dbReference type="SAM" id="MobiDB-lite"/>
    </source>
</evidence>
<dbReference type="PROSITE" id="PS51819">
    <property type="entry name" value="VOC"/>
    <property type="match status" value="1"/>
</dbReference>
<dbReference type="InterPro" id="IPR029068">
    <property type="entry name" value="Glyas_Bleomycin-R_OHBP_Dase"/>
</dbReference>
<feature type="domain" description="VOC" evidence="2">
    <location>
        <begin position="4"/>
        <end position="119"/>
    </location>
</feature>
<dbReference type="Pfam" id="PF00903">
    <property type="entry name" value="Glyoxalase"/>
    <property type="match status" value="1"/>
</dbReference>
<gene>
    <name evidence="3" type="ORF">ACFQHK_07355</name>
</gene>
<sequence>MITAVTHATLLVDDPDEALAFYTEVLGFEKHTDVESEEGRWLTVALPDDELQLVLMPRDGERPKRDDVAFVLATDDCRAEHDRLRAADVAFSRDPTVHPYGVEAGFKDPDGNQLSLLEPAETVGPTETAGTTGE</sequence>
<dbReference type="InterPro" id="IPR004360">
    <property type="entry name" value="Glyas_Fos-R_dOase_dom"/>
</dbReference>
<dbReference type="EMBL" id="JBHSXM010000001">
    <property type="protein sequence ID" value="MFC6836321.1"/>
    <property type="molecule type" value="Genomic_DNA"/>
</dbReference>
<reference evidence="3 4" key="1">
    <citation type="journal article" date="2019" name="Int. J. Syst. Evol. Microbiol.">
        <title>The Global Catalogue of Microorganisms (GCM) 10K type strain sequencing project: providing services to taxonomists for standard genome sequencing and annotation.</title>
        <authorList>
            <consortium name="The Broad Institute Genomics Platform"/>
            <consortium name="The Broad Institute Genome Sequencing Center for Infectious Disease"/>
            <person name="Wu L."/>
            <person name="Ma J."/>
        </authorList>
    </citation>
    <scope>NUCLEOTIDE SEQUENCE [LARGE SCALE GENOMIC DNA]</scope>
    <source>
        <strain evidence="3 4">PSRA2</strain>
    </source>
</reference>
<dbReference type="PANTHER" id="PTHR36437:SF2">
    <property type="entry name" value="GLYOXALASE_BLEOMYCIN RESISTANCE PROTEIN_DIOXYGENASE"/>
    <property type="match status" value="1"/>
</dbReference>
<feature type="region of interest" description="Disordered" evidence="1">
    <location>
        <begin position="104"/>
        <end position="134"/>
    </location>
</feature>
<dbReference type="PANTHER" id="PTHR36437">
    <property type="entry name" value="GLYOXALASE/BLEOMYCIN RESISTANCE PROTEIN/DIOXYGENASE"/>
    <property type="match status" value="1"/>
</dbReference>
<dbReference type="Gene3D" id="3.10.180.10">
    <property type="entry name" value="2,3-Dihydroxybiphenyl 1,2-Dioxygenase, domain 1"/>
    <property type="match status" value="1"/>
</dbReference>
<dbReference type="AlphaFoldDB" id="A0ABD5UAG5"/>
<proteinExistence type="predicted"/>
<name>A0ABD5UAG5_9EURY</name>
<comment type="caution">
    <text evidence="3">The sequence shown here is derived from an EMBL/GenBank/DDBJ whole genome shotgun (WGS) entry which is preliminary data.</text>
</comment>